<name>A0A438EKK7_VITVI</name>
<dbReference type="AlphaFoldDB" id="A0A438EKK7"/>
<dbReference type="EMBL" id="QGNW01001255">
    <property type="protein sequence ID" value="RVW48240.1"/>
    <property type="molecule type" value="Genomic_DNA"/>
</dbReference>
<feature type="compositionally biased region" description="Pro residues" evidence="1">
    <location>
        <begin position="171"/>
        <end position="185"/>
    </location>
</feature>
<sequence length="213" mass="23667">MRRFSKVIEDLELRNLPLQFSVFFLDLFLTIAQSCWTADKRGKYKKWVIMEETYWRQKSRELWLREGDRNTDFFHKMAIVDKREEWKPRCNEPQVRILGEEDAAMLKARFSKEEVFGALLDLNGVLANKLKFGNTLGTPSPTATPDDCAPTLSLSLMTDAPPAATPTQTPGAPPPTATKPPPGTPSPTGNPDDCSPTPSPSPMTGSPAPAIHL</sequence>
<gene>
    <name evidence="2" type="ORF">CK203_069648</name>
</gene>
<evidence type="ECO:0000313" key="3">
    <source>
        <dbReference type="Proteomes" id="UP000288805"/>
    </source>
</evidence>
<accession>A0A438EKK7</accession>
<reference evidence="2 3" key="1">
    <citation type="journal article" date="2018" name="PLoS Genet.">
        <title>Population sequencing reveals clonal diversity and ancestral inbreeding in the grapevine cultivar Chardonnay.</title>
        <authorList>
            <person name="Roach M.J."/>
            <person name="Johnson D.L."/>
            <person name="Bohlmann J."/>
            <person name="van Vuuren H.J."/>
            <person name="Jones S.J."/>
            <person name="Pretorius I.S."/>
            <person name="Schmidt S.A."/>
            <person name="Borneman A.R."/>
        </authorList>
    </citation>
    <scope>NUCLEOTIDE SEQUENCE [LARGE SCALE GENOMIC DNA]</scope>
    <source>
        <strain evidence="3">cv. Chardonnay</strain>
        <tissue evidence="2">Leaf</tissue>
    </source>
</reference>
<evidence type="ECO:0000313" key="2">
    <source>
        <dbReference type="EMBL" id="RVW48240.1"/>
    </source>
</evidence>
<dbReference type="Proteomes" id="UP000288805">
    <property type="component" value="Unassembled WGS sequence"/>
</dbReference>
<proteinExistence type="predicted"/>
<evidence type="ECO:0000256" key="1">
    <source>
        <dbReference type="SAM" id="MobiDB-lite"/>
    </source>
</evidence>
<feature type="compositionally biased region" description="Low complexity" evidence="1">
    <location>
        <begin position="158"/>
        <end position="170"/>
    </location>
</feature>
<protein>
    <submittedName>
        <fullName evidence="2">Uncharacterized protein</fullName>
    </submittedName>
</protein>
<feature type="compositionally biased region" description="Low complexity" evidence="1">
    <location>
        <begin position="202"/>
        <end position="213"/>
    </location>
</feature>
<comment type="caution">
    <text evidence="2">The sequence shown here is derived from an EMBL/GenBank/DDBJ whole genome shotgun (WGS) entry which is preliminary data.</text>
</comment>
<feature type="region of interest" description="Disordered" evidence="1">
    <location>
        <begin position="136"/>
        <end position="213"/>
    </location>
</feature>
<organism evidence="2 3">
    <name type="scientific">Vitis vinifera</name>
    <name type="common">Grape</name>
    <dbReference type="NCBI Taxonomy" id="29760"/>
    <lineage>
        <taxon>Eukaryota</taxon>
        <taxon>Viridiplantae</taxon>
        <taxon>Streptophyta</taxon>
        <taxon>Embryophyta</taxon>
        <taxon>Tracheophyta</taxon>
        <taxon>Spermatophyta</taxon>
        <taxon>Magnoliopsida</taxon>
        <taxon>eudicotyledons</taxon>
        <taxon>Gunneridae</taxon>
        <taxon>Pentapetalae</taxon>
        <taxon>rosids</taxon>
        <taxon>Vitales</taxon>
        <taxon>Vitaceae</taxon>
        <taxon>Viteae</taxon>
        <taxon>Vitis</taxon>
    </lineage>
</organism>